<dbReference type="RefSeq" id="XP_003001847.1">
    <property type="nucleotide sequence ID" value="XM_003001801.1"/>
</dbReference>
<dbReference type="AlphaFoldDB" id="C9ST81"/>
<organism evidence="4">
    <name type="scientific">Verticillium alfalfae (strain VaMs.102 / ATCC MYA-4576 / FGSC 10136)</name>
    <name type="common">Verticillium wilt of alfalfa</name>
    <name type="synonym">Verticillium albo-atrum</name>
    <dbReference type="NCBI Taxonomy" id="526221"/>
    <lineage>
        <taxon>Eukaryota</taxon>
        <taxon>Fungi</taxon>
        <taxon>Dikarya</taxon>
        <taxon>Ascomycota</taxon>
        <taxon>Pezizomycotina</taxon>
        <taxon>Sordariomycetes</taxon>
        <taxon>Hypocreomycetidae</taxon>
        <taxon>Glomerellales</taxon>
        <taxon>Plectosphaerellaceae</taxon>
        <taxon>Verticillium</taxon>
    </lineage>
</organism>
<reference evidence="4" key="1">
    <citation type="journal article" date="2011" name="PLoS Pathog.">
        <title>Comparative genomics yields insights into niche adaptation of plant vascular wilt pathogens.</title>
        <authorList>
            <person name="Klosterman S.J."/>
            <person name="Subbarao K.V."/>
            <person name="Kang S."/>
            <person name="Veronese P."/>
            <person name="Gold S.E."/>
            <person name="Thomma B.P.H.J."/>
            <person name="Chen Z."/>
            <person name="Henrissat B."/>
            <person name="Lee Y.-H."/>
            <person name="Park J."/>
            <person name="Garcia-Pedrajas M.D."/>
            <person name="Barbara D.J."/>
            <person name="Anchieta A."/>
            <person name="de Jonge R."/>
            <person name="Santhanam P."/>
            <person name="Maruthachalam K."/>
            <person name="Atallah Z."/>
            <person name="Amyotte S.G."/>
            <person name="Paz Z."/>
            <person name="Inderbitzin P."/>
            <person name="Hayes R.J."/>
            <person name="Heiman D.I."/>
            <person name="Young S."/>
            <person name="Zeng Q."/>
            <person name="Engels R."/>
            <person name="Galagan J."/>
            <person name="Cuomo C.A."/>
            <person name="Dobinson K.F."/>
            <person name="Ma L.-J."/>
        </authorList>
    </citation>
    <scope>NUCLEOTIDE SEQUENCE [LARGE SCALE GENOMIC DNA]</scope>
    <source>
        <strain evidence="4">VaMs.102 / ATCC MYA-4576 / FGSC 10136</strain>
    </source>
</reference>
<proteinExistence type="predicted"/>
<evidence type="ECO:0000256" key="1">
    <source>
        <dbReference type="SAM" id="MobiDB-lite"/>
    </source>
</evidence>
<accession>C9ST81</accession>
<feature type="domain" description="Catechol dioxygenase N-terminal" evidence="2">
    <location>
        <begin position="181"/>
        <end position="242"/>
    </location>
</feature>
<evidence type="ECO:0000259" key="2">
    <source>
        <dbReference type="Pfam" id="PF04444"/>
    </source>
</evidence>
<dbReference type="Pfam" id="PF04444">
    <property type="entry name" value="Dioxygenase_N"/>
    <property type="match status" value="1"/>
</dbReference>
<dbReference type="Proteomes" id="UP000008698">
    <property type="component" value="Unassembled WGS sequence"/>
</dbReference>
<dbReference type="SMART" id="SM00855">
    <property type="entry name" value="PGAM"/>
    <property type="match status" value="1"/>
</dbReference>
<dbReference type="GeneID" id="9529825"/>
<dbReference type="InterPro" id="IPR050770">
    <property type="entry name" value="Intradiol_RC_Dioxygenase"/>
</dbReference>
<dbReference type="HOGENOM" id="CLU_877729_0_0_1"/>
<dbReference type="PANTHER" id="PTHR33711:SF5">
    <property type="entry name" value="INTRADIOL RING-CLEAVAGE DIOXYGENASE PRCA"/>
    <property type="match status" value="1"/>
</dbReference>
<dbReference type="GO" id="GO:0009712">
    <property type="term" value="P:catechol-containing compound metabolic process"/>
    <property type="evidence" value="ECO:0007669"/>
    <property type="project" value="InterPro"/>
</dbReference>
<dbReference type="InterPro" id="IPR007535">
    <property type="entry name" value="Catechol_dOase_N"/>
</dbReference>
<dbReference type="Gene3D" id="3.40.50.1240">
    <property type="entry name" value="Phosphoglycerate mutase-like"/>
    <property type="match status" value="1"/>
</dbReference>
<dbReference type="eggNOG" id="KOG4754">
    <property type="taxonomic scope" value="Eukaryota"/>
</dbReference>
<dbReference type="Pfam" id="PF00300">
    <property type="entry name" value="His_Phos_1"/>
    <property type="match status" value="1"/>
</dbReference>
<keyword evidence="4" id="KW-1185">Reference proteome</keyword>
<dbReference type="SUPFAM" id="SSF49482">
    <property type="entry name" value="Aromatic compound dioxygenase"/>
    <property type="match status" value="1"/>
</dbReference>
<dbReference type="KEGG" id="val:VDBG_08106"/>
<evidence type="ECO:0000313" key="3">
    <source>
        <dbReference type="EMBL" id="EEY21996.1"/>
    </source>
</evidence>
<dbReference type="InterPro" id="IPR029033">
    <property type="entry name" value="His_PPase_superfam"/>
</dbReference>
<dbReference type="PANTHER" id="PTHR33711">
    <property type="entry name" value="DIOXYGENASE, PUTATIVE (AFU_ORTHOLOGUE AFUA_2G02910)-RELATED"/>
    <property type="match status" value="1"/>
</dbReference>
<protein>
    <submittedName>
        <fullName evidence="3">Phosphoglycerate mutase family</fullName>
    </submittedName>
</protein>
<evidence type="ECO:0000313" key="4">
    <source>
        <dbReference type="Proteomes" id="UP000008698"/>
    </source>
</evidence>
<gene>
    <name evidence="3" type="ORF">VDBG_08106</name>
</gene>
<feature type="region of interest" description="Disordered" evidence="1">
    <location>
        <begin position="242"/>
        <end position="272"/>
    </location>
</feature>
<sequence>MAPIIYLVRHAEAEHNISKDFTIRDPPLTTVGKAQASTLAATLPEIASIAVVITSPLTRTLQTTIAGFPHLARGGEAGGAQLIIDPDLQERSNLPCDTGLERAELEKAFPHLDFGHLGEDWLVKDGLYAADDGAVAKRAQRFRDKLHDIVTSLSQGGDRGGGEGRGANIVHVIDLMSPETDPRQRVILTSLIRHMHDFCREVELTQDEWVTGVNYINSLGQAYKKNRNETWRVCDILGIESSPTARRPRRRPSSGPFGRPKRRSATSAPASCRTCRRTGQLTHFHGVIPRRRHGAPGIPNAVFDMWQASTNGKYDAH</sequence>
<dbReference type="OrthoDB" id="496981at2759"/>
<dbReference type="EMBL" id="DS985224">
    <property type="protein sequence ID" value="EEY21996.1"/>
    <property type="molecule type" value="Genomic_DNA"/>
</dbReference>
<dbReference type="SUPFAM" id="SSF53254">
    <property type="entry name" value="Phosphoglycerate mutase-like"/>
    <property type="match status" value="1"/>
</dbReference>
<dbReference type="GO" id="GO:0005506">
    <property type="term" value="F:iron ion binding"/>
    <property type="evidence" value="ECO:0007669"/>
    <property type="project" value="InterPro"/>
</dbReference>
<dbReference type="Gene3D" id="2.60.130.10">
    <property type="entry name" value="Aromatic compound dioxygenase"/>
    <property type="match status" value="1"/>
</dbReference>
<dbReference type="InterPro" id="IPR013078">
    <property type="entry name" value="His_Pase_superF_clade-1"/>
</dbReference>
<name>C9ST81_VERA1</name>
<dbReference type="InterPro" id="IPR015889">
    <property type="entry name" value="Intradiol_dOase_core"/>
</dbReference>
<dbReference type="GO" id="GO:0018576">
    <property type="term" value="F:catechol 1,2-dioxygenase activity"/>
    <property type="evidence" value="ECO:0007669"/>
    <property type="project" value="InterPro"/>
</dbReference>
<dbReference type="CDD" id="cd07067">
    <property type="entry name" value="HP_PGM_like"/>
    <property type="match status" value="1"/>
</dbReference>